<dbReference type="SUPFAM" id="SSF47954">
    <property type="entry name" value="Cyclin-like"/>
    <property type="match status" value="3"/>
</dbReference>
<feature type="domain" description="Retinoblastoma-associated protein N-terminal" evidence="9">
    <location>
        <begin position="63"/>
        <end position="206"/>
    </location>
</feature>
<dbReference type="InterPro" id="IPR002719">
    <property type="entry name" value="RB_B"/>
</dbReference>
<gene>
    <name evidence="11" type="primary">RBL1</name>
    <name evidence="13" type="synonym">LOC112692546</name>
    <name evidence="11" type="ORF">g.147571</name>
</gene>
<comment type="similarity">
    <text evidence="2">Belongs to the retinoblastoma protein (RB) family.</text>
</comment>
<dbReference type="Gene3D" id="1.10.472.10">
    <property type="entry name" value="Cyclin-like"/>
    <property type="match status" value="3"/>
</dbReference>
<keyword evidence="3" id="KW-0678">Repressor</keyword>
<dbReference type="RefSeq" id="XP_025423028.1">
    <property type="nucleotide sequence ID" value="XM_025567243.1"/>
</dbReference>
<dbReference type="OrthoDB" id="844594at2759"/>
<keyword evidence="7" id="KW-0131">Cell cycle</keyword>
<feature type="domain" description="Retinoblastoma-associated protein A-box" evidence="10">
    <location>
        <begin position="373"/>
        <end position="564"/>
    </location>
</feature>
<evidence type="ECO:0000259" key="10">
    <source>
        <dbReference type="SMART" id="SM01368"/>
    </source>
</evidence>
<dbReference type="SMART" id="SM01368">
    <property type="entry name" value="RB_A"/>
    <property type="match status" value="1"/>
</dbReference>
<dbReference type="GO" id="GO:2000134">
    <property type="term" value="P:negative regulation of G1/S transition of mitotic cell cycle"/>
    <property type="evidence" value="ECO:0007669"/>
    <property type="project" value="TreeGrafter"/>
</dbReference>
<dbReference type="GO" id="GO:0030154">
    <property type="term" value="P:cell differentiation"/>
    <property type="evidence" value="ECO:0007669"/>
    <property type="project" value="TreeGrafter"/>
</dbReference>
<dbReference type="EMBL" id="GGMS01013343">
    <property type="protein sequence ID" value="MBY82546.1"/>
    <property type="molecule type" value="Transcribed_RNA"/>
</dbReference>
<evidence type="ECO:0000259" key="9">
    <source>
        <dbReference type="SMART" id="SM01367"/>
    </source>
</evidence>
<keyword evidence="4" id="KW-0805">Transcription regulation</keyword>
<dbReference type="InterPro" id="IPR028309">
    <property type="entry name" value="RB_fam"/>
</dbReference>
<evidence type="ECO:0000313" key="11">
    <source>
        <dbReference type="EMBL" id="MBY82546.1"/>
    </source>
</evidence>
<keyword evidence="6" id="KW-0539">Nucleus</keyword>
<evidence type="ECO:0000256" key="2">
    <source>
        <dbReference type="ARBA" id="ARBA00009475"/>
    </source>
</evidence>
<dbReference type="InterPro" id="IPR036915">
    <property type="entry name" value="Cyclin-like_sf"/>
</dbReference>
<dbReference type="GO" id="GO:0000785">
    <property type="term" value="C:chromatin"/>
    <property type="evidence" value="ECO:0007669"/>
    <property type="project" value="TreeGrafter"/>
</dbReference>
<evidence type="ECO:0000313" key="13">
    <source>
        <dbReference type="RefSeq" id="XP_025423028.1"/>
    </source>
</evidence>
<evidence type="ECO:0000256" key="1">
    <source>
        <dbReference type="ARBA" id="ARBA00004123"/>
    </source>
</evidence>
<dbReference type="GO" id="GO:0006357">
    <property type="term" value="P:regulation of transcription by RNA polymerase II"/>
    <property type="evidence" value="ECO:0007669"/>
    <property type="project" value="InterPro"/>
</dbReference>
<sequence>MGVPVDEDIYNSKYVELCKGLNLDKNAASRAWETYLAVRENYSLDGDPSHWLACAIYVACRNVTEHTVGDSETLIEGNLVSLTRLLRLCNISLINFIGKSKKWADMINMPPELRRKIDKLEKNFAVSMVIFKKFQPIFEAMFNNTKDEQTKVRCSKKQKVTCSSSKLFEFCWTLFVVAKSEFPDLSENLVNSYHLLLACCDYVYTNVLMADLRYLLNKSFGGLPNDFEANSYVPPSKPICIIDYLCQHYDGITTDAKVIKEYFWKTNLKKLIERKVLKGDPDLNLLLDIINFDFNYKAINKRYEQYVLSVGEFDERIFLSDNANNEIGASNECSTEDLAKEMKNQKNNLFNHQTPLTGRNHLKPKIDTSNESTPVKNASEMVFKIQSILLDCLPFPSDKLYSLLKSCSETLKCDIEDLINTLGNKFCAQYCQIDHNSALHNDFAEKRLTIAKTWFYKLFENIIAKEAKNPKYDIKLLICHTVFHETLFACCLEMVLFSYNTQRAFPWVLNALQIHPYHFYKVIEVIVRVEDKLPRDMIKHLISVEEQVLDSLSWQSESPLWDLIEKNNKRIPHYDEIALTNVVGSSSMSNINQKIENSRFPHKESPVSDRFISPAPGQPNVIRLGKQITMNENRQYFSATTKNNGVSPSSLTGPLKKIGTLGLFFRKFYYLASVRMQDLCYQLSISDEDLMRKIWTCFEHVIIEHTNMMRDRHLDQILMCTIYIICRVVNLNLSFQAIMKCYRNQPQSASHIYRSVLISPRNPSQEPVEIEGVRQDKEQRIDLIKFYNTIFVQVVKDNALKYSTNTINDNLTLSPLPNTKTQLQSPTMRRVNDRLPIFIRRLEASPIKSPIKPLSYCINQSPKKDLENINMITMRSITKKRNINEEHKDGPIPKQKTPSPPVITKRLQGLLEERMEHNTDK</sequence>
<reference evidence="11" key="1">
    <citation type="submission" date="2018-04" db="EMBL/GenBank/DDBJ databases">
        <title>Transcriptome assembly of Sipha flava.</title>
        <authorList>
            <person name="Scully E.D."/>
            <person name="Geib S.M."/>
            <person name="Palmer N.A."/>
            <person name="Koch K."/>
            <person name="Bradshaw J."/>
            <person name="Heng-Moss T."/>
            <person name="Sarath G."/>
        </authorList>
    </citation>
    <scope>NUCLEOTIDE SEQUENCE</scope>
</reference>
<organism evidence="11">
    <name type="scientific">Sipha flava</name>
    <name type="common">yellow sugarcane aphid</name>
    <dbReference type="NCBI Taxonomy" id="143950"/>
    <lineage>
        <taxon>Eukaryota</taxon>
        <taxon>Metazoa</taxon>
        <taxon>Ecdysozoa</taxon>
        <taxon>Arthropoda</taxon>
        <taxon>Hexapoda</taxon>
        <taxon>Insecta</taxon>
        <taxon>Pterygota</taxon>
        <taxon>Neoptera</taxon>
        <taxon>Paraneoptera</taxon>
        <taxon>Hemiptera</taxon>
        <taxon>Sternorrhyncha</taxon>
        <taxon>Aphidomorpha</taxon>
        <taxon>Aphidoidea</taxon>
        <taxon>Aphididae</taxon>
        <taxon>Sipha</taxon>
    </lineage>
</organism>
<accession>A0A2S2QXQ9</accession>
<reference evidence="13" key="2">
    <citation type="submission" date="2025-04" db="UniProtKB">
        <authorList>
            <consortium name="RefSeq"/>
        </authorList>
    </citation>
    <scope>IDENTIFICATION</scope>
    <source>
        <tissue evidence="13">Whole body</tissue>
    </source>
</reference>
<name>A0A2S2QXQ9_9HEMI</name>
<dbReference type="SMART" id="SM01367">
    <property type="entry name" value="DUF3452"/>
    <property type="match status" value="1"/>
</dbReference>
<dbReference type="GO" id="GO:0005634">
    <property type="term" value="C:nucleus"/>
    <property type="evidence" value="ECO:0007669"/>
    <property type="project" value="UniProtKB-SubCell"/>
</dbReference>
<evidence type="ECO:0000313" key="12">
    <source>
        <dbReference type="Proteomes" id="UP000694846"/>
    </source>
</evidence>
<evidence type="ECO:0000256" key="5">
    <source>
        <dbReference type="ARBA" id="ARBA00023163"/>
    </source>
</evidence>
<evidence type="ECO:0000256" key="4">
    <source>
        <dbReference type="ARBA" id="ARBA00023015"/>
    </source>
</evidence>
<dbReference type="GO" id="GO:0005667">
    <property type="term" value="C:transcription regulator complex"/>
    <property type="evidence" value="ECO:0007669"/>
    <property type="project" value="TreeGrafter"/>
</dbReference>
<evidence type="ECO:0000256" key="8">
    <source>
        <dbReference type="SAM" id="MobiDB-lite"/>
    </source>
</evidence>
<protein>
    <submittedName>
        <fullName evidence="11 13">Retinoblastoma-like protein 1</fullName>
    </submittedName>
</protein>
<dbReference type="InterPro" id="IPR024599">
    <property type="entry name" value="RB_N"/>
</dbReference>
<keyword evidence="12" id="KW-1185">Reference proteome</keyword>
<dbReference type="GO" id="GO:0000977">
    <property type="term" value="F:RNA polymerase II transcription regulatory region sequence-specific DNA binding"/>
    <property type="evidence" value="ECO:0007669"/>
    <property type="project" value="TreeGrafter"/>
</dbReference>
<dbReference type="AlphaFoldDB" id="A0A2S2QXQ9"/>
<comment type="subcellular location">
    <subcellularLocation>
        <location evidence="1">Nucleus</location>
    </subcellularLocation>
</comment>
<dbReference type="InterPro" id="IPR002720">
    <property type="entry name" value="RB_A"/>
</dbReference>
<evidence type="ECO:0000256" key="7">
    <source>
        <dbReference type="ARBA" id="ARBA00023306"/>
    </source>
</evidence>
<dbReference type="Gene3D" id="1.10.472.140">
    <property type="match status" value="1"/>
</dbReference>
<keyword evidence="5" id="KW-0804">Transcription</keyword>
<dbReference type="Pfam" id="PF01857">
    <property type="entry name" value="RB_B"/>
    <property type="match status" value="1"/>
</dbReference>
<evidence type="ECO:0000256" key="3">
    <source>
        <dbReference type="ARBA" id="ARBA00022491"/>
    </source>
</evidence>
<feature type="compositionally biased region" description="Basic and acidic residues" evidence="8">
    <location>
        <begin position="882"/>
        <end position="891"/>
    </location>
</feature>
<evidence type="ECO:0000256" key="6">
    <source>
        <dbReference type="ARBA" id="ARBA00023242"/>
    </source>
</evidence>
<dbReference type="Proteomes" id="UP000694846">
    <property type="component" value="Unplaced"/>
</dbReference>
<feature type="region of interest" description="Disordered" evidence="8">
    <location>
        <begin position="881"/>
        <end position="902"/>
    </location>
</feature>
<dbReference type="PANTHER" id="PTHR13742">
    <property type="entry name" value="RETINOBLASTOMA-ASSOCIATED PROTEIN RB -RELATED"/>
    <property type="match status" value="1"/>
</dbReference>
<dbReference type="PANTHER" id="PTHR13742:SF17">
    <property type="entry name" value="RE32990P-RELATED"/>
    <property type="match status" value="1"/>
</dbReference>
<dbReference type="Pfam" id="PF01858">
    <property type="entry name" value="RB_A"/>
    <property type="match status" value="1"/>
</dbReference>
<proteinExistence type="inferred from homology"/>
<dbReference type="Pfam" id="PF11934">
    <property type="entry name" value="DUF3452"/>
    <property type="match status" value="1"/>
</dbReference>